<keyword evidence="2" id="KW-1185">Reference proteome</keyword>
<dbReference type="Proteomes" id="UP001642484">
    <property type="component" value="Unassembled WGS sequence"/>
</dbReference>
<gene>
    <name evidence="1" type="ORF">CCMP2556_LOCUS2769</name>
</gene>
<reference evidence="1 2" key="1">
    <citation type="submission" date="2024-02" db="EMBL/GenBank/DDBJ databases">
        <authorList>
            <person name="Chen Y."/>
            <person name="Shah S."/>
            <person name="Dougan E. K."/>
            <person name="Thang M."/>
            <person name="Chan C."/>
        </authorList>
    </citation>
    <scope>NUCLEOTIDE SEQUENCE [LARGE SCALE GENOMIC DNA]</scope>
</reference>
<protein>
    <submittedName>
        <fullName evidence="1">Uncharacterized protein</fullName>
    </submittedName>
</protein>
<proteinExistence type="predicted"/>
<comment type="caution">
    <text evidence="1">The sequence shown here is derived from an EMBL/GenBank/DDBJ whole genome shotgun (WGS) entry which is preliminary data.</text>
</comment>
<name>A0ABP0HPQ8_9DINO</name>
<dbReference type="EMBL" id="CAXAMN010001091">
    <property type="protein sequence ID" value="CAK8992204.1"/>
    <property type="molecule type" value="Genomic_DNA"/>
</dbReference>
<evidence type="ECO:0000313" key="2">
    <source>
        <dbReference type="Proteomes" id="UP001642484"/>
    </source>
</evidence>
<evidence type="ECO:0000313" key="1">
    <source>
        <dbReference type="EMBL" id="CAK8992204.1"/>
    </source>
</evidence>
<accession>A0ABP0HPQ8</accession>
<sequence length="353" mass="39491">MAAPQGLPKPPTPDAPTASAPGAQAGPAGNGGNGGTGDFEVQPAYQYQKDATLSQIFGGKHVVPGRELLDAIMKTYKVPSNKTLPWYQGTQRMISRHPLNNRRQDTVLATYTKSVQQKGIVRGVRGECWLQAPDTDSGETSYLALTFATLSEAFYRAYESADRENFPNLLITAKYGLDVIVFDYRTPQSVLQFLITYRNAFHQGAPTSFMEMVLKVPEVERCWQNFKLANGISTRQSDYETKYREMLQSQYPATWSSFRAFEATRQLYNLLSKVGCIVELKTFVSDKCDFLHQELAHDAVIFVMKDVLTALPQVFNIMADSEKQALVLEALCLCDTCHVYTNFVRPNCESVES</sequence>
<organism evidence="1 2">
    <name type="scientific">Durusdinium trenchii</name>
    <dbReference type="NCBI Taxonomy" id="1381693"/>
    <lineage>
        <taxon>Eukaryota</taxon>
        <taxon>Sar</taxon>
        <taxon>Alveolata</taxon>
        <taxon>Dinophyceae</taxon>
        <taxon>Suessiales</taxon>
        <taxon>Symbiodiniaceae</taxon>
        <taxon>Durusdinium</taxon>
    </lineage>
</organism>